<accession>A0ABN2E828</accession>
<dbReference type="Gene3D" id="3.40.50.1820">
    <property type="entry name" value="alpha/beta hydrolase"/>
    <property type="match status" value="2"/>
</dbReference>
<feature type="domain" description="AB hydrolase-1" evidence="1">
    <location>
        <begin position="4"/>
        <end position="51"/>
    </location>
</feature>
<dbReference type="InterPro" id="IPR029058">
    <property type="entry name" value="AB_hydrolase_fold"/>
</dbReference>
<feature type="domain" description="Peptidase S33 tripeptidyl aminopeptidase-like C-terminal" evidence="2">
    <location>
        <begin position="222"/>
        <end position="323"/>
    </location>
</feature>
<dbReference type="SUPFAM" id="SSF53474">
    <property type="entry name" value="alpha/beta-Hydrolases"/>
    <property type="match status" value="1"/>
</dbReference>
<dbReference type="Pfam" id="PF00561">
    <property type="entry name" value="Abhydrolase_1"/>
    <property type="match status" value="1"/>
</dbReference>
<name>A0ABN2E828_9ACTN</name>
<evidence type="ECO:0000259" key="1">
    <source>
        <dbReference type="Pfam" id="PF00561"/>
    </source>
</evidence>
<evidence type="ECO:0000259" key="2">
    <source>
        <dbReference type="Pfam" id="PF08386"/>
    </source>
</evidence>
<gene>
    <name evidence="3" type="ORF">GCM10009789_61710</name>
</gene>
<protein>
    <recommendedName>
        <fullName evidence="5">TAP-like protein</fullName>
    </recommendedName>
</protein>
<evidence type="ECO:0008006" key="5">
    <source>
        <dbReference type="Google" id="ProtNLM"/>
    </source>
</evidence>
<evidence type="ECO:0000313" key="3">
    <source>
        <dbReference type="EMBL" id="GAA1599298.1"/>
    </source>
</evidence>
<dbReference type="InterPro" id="IPR013595">
    <property type="entry name" value="Pept_S33_TAP-like_C"/>
</dbReference>
<keyword evidence="4" id="KW-1185">Reference proteome</keyword>
<dbReference type="Pfam" id="PF08386">
    <property type="entry name" value="Abhydrolase_4"/>
    <property type="match status" value="1"/>
</dbReference>
<organism evidence="3 4">
    <name type="scientific">Kribbella sancticallisti</name>
    <dbReference type="NCBI Taxonomy" id="460087"/>
    <lineage>
        <taxon>Bacteria</taxon>
        <taxon>Bacillati</taxon>
        <taxon>Actinomycetota</taxon>
        <taxon>Actinomycetes</taxon>
        <taxon>Propionibacteriales</taxon>
        <taxon>Kribbellaceae</taxon>
        <taxon>Kribbella</taxon>
    </lineage>
</organism>
<dbReference type="InterPro" id="IPR000073">
    <property type="entry name" value="AB_hydrolase_1"/>
</dbReference>
<sequence length="358" mass="38428">MDLLRQSVGDAKLSYAGYSYGTYLGATYARLFPNKVRALVLDGTLLPSWYSGSDGDTRPVGVRLRQGEGGAEVLAQFNTECKKAGPDACVLAKLGDPATVVKNLFQRLKTNPVDLTMPDGSTLKVTYALAVQITFFSLYSPAGWPDLAGLLAELSVASDAPAGRRTAAVAAGKLPQGLLEWNRRKEDYVSVGNSLQPCIEARQSGRPFAYPAYADAADQAAPDFGRFRAWVGQTCEFLPVRDSDAFLGPWKLKVKSPVLVFGTRYDPATPYQATRPYADLYPDARMVTLNGWGHTTIQKSACADATITAYLVKLQAPADGAVCQPDRKPFDQLPMAKSPVPAGADVPAGVQRWGGLGL</sequence>
<dbReference type="EMBL" id="BAAAOS010000048">
    <property type="protein sequence ID" value="GAA1599298.1"/>
    <property type="molecule type" value="Genomic_DNA"/>
</dbReference>
<reference evidence="3 4" key="1">
    <citation type="journal article" date="2019" name="Int. J. Syst. Evol. Microbiol.">
        <title>The Global Catalogue of Microorganisms (GCM) 10K type strain sequencing project: providing services to taxonomists for standard genome sequencing and annotation.</title>
        <authorList>
            <consortium name="The Broad Institute Genomics Platform"/>
            <consortium name="The Broad Institute Genome Sequencing Center for Infectious Disease"/>
            <person name="Wu L."/>
            <person name="Ma J."/>
        </authorList>
    </citation>
    <scope>NUCLEOTIDE SEQUENCE [LARGE SCALE GENOMIC DNA]</scope>
    <source>
        <strain evidence="3 4">JCM 14969</strain>
    </source>
</reference>
<evidence type="ECO:0000313" key="4">
    <source>
        <dbReference type="Proteomes" id="UP001500393"/>
    </source>
</evidence>
<proteinExistence type="predicted"/>
<comment type="caution">
    <text evidence="3">The sequence shown here is derived from an EMBL/GenBank/DDBJ whole genome shotgun (WGS) entry which is preliminary data.</text>
</comment>
<dbReference type="Proteomes" id="UP001500393">
    <property type="component" value="Unassembled WGS sequence"/>
</dbReference>